<feature type="signal peptide" evidence="3">
    <location>
        <begin position="1"/>
        <end position="25"/>
    </location>
</feature>
<feature type="compositionally biased region" description="Polar residues" evidence="1">
    <location>
        <begin position="247"/>
        <end position="257"/>
    </location>
</feature>
<dbReference type="EMBL" id="LCZI01001691">
    <property type="protein sequence ID" value="KKZ59036.1"/>
    <property type="molecule type" value="Genomic_DNA"/>
</dbReference>
<keyword evidence="2" id="KW-0472">Membrane</keyword>
<accession>A0A0G2IXH7</accession>
<feature type="compositionally biased region" description="Low complexity" evidence="1">
    <location>
        <begin position="148"/>
        <end position="163"/>
    </location>
</feature>
<name>A0A0G2IXH7_9EURO</name>
<dbReference type="VEuPathDB" id="FungiDB:EMCG_00904"/>
<evidence type="ECO:0000259" key="4">
    <source>
        <dbReference type="PROSITE" id="PS51212"/>
    </source>
</evidence>
<feature type="transmembrane region" description="Helical" evidence="2">
    <location>
        <begin position="200"/>
        <end position="224"/>
    </location>
</feature>
<feature type="region of interest" description="Disordered" evidence="1">
    <location>
        <begin position="236"/>
        <end position="257"/>
    </location>
</feature>
<evidence type="ECO:0000313" key="5">
    <source>
        <dbReference type="EMBL" id="KKZ59036.1"/>
    </source>
</evidence>
<evidence type="ECO:0000256" key="1">
    <source>
        <dbReference type="SAM" id="MobiDB-lite"/>
    </source>
</evidence>
<sequence length="322" mass="34152">MALISSFAVVSYILTFLHVVLPAVALSFDYCSSTNTGASFESVFSTFQSNGACHDTCVKKYAVAILQGKLCWCSNDIPGGTISPSACDESCPGYPSDRCGNSEEGLFAYVLLKKPSRTIGQITQTPVSATSQTAITVTVTDSQGEMVTSSSTKSSTSTDSTTKGNPTDPGTIVTHTVSPGAGQTDGAIPTEGDSSIGGGAIAGIVIGTLLAVGLIISAVLWLFCIRRRREKDMKDDMHDYDRPVPSPSFQSTIQSPSMTYQRGPPMNAAMGTNNRNRLSVPGFTDSRMKKDAAIYPNGNRHSNVSLQDNQDYSRPVLRVCVS</sequence>
<dbReference type="PANTHER" id="PTHR16861">
    <property type="entry name" value="GLYCOPROTEIN 38"/>
    <property type="match status" value="1"/>
</dbReference>
<protein>
    <recommendedName>
        <fullName evidence="4">WSC domain-containing protein</fullName>
    </recommendedName>
</protein>
<dbReference type="OrthoDB" id="2537459at2759"/>
<evidence type="ECO:0000313" key="6">
    <source>
        <dbReference type="Proteomes" id="UP000034164"/>
    </source>
</evidence>
<feature type="region of interest" description="Disordered" evidence="1">
    <location>
        <begin position="142"/>
        <end position="191"/>
    </location>
</feature>
<comment type="caution">
    <text evidence="5">The sequence shown here is derived from an EMBL/GenBank/DDBJ whole genome shotgun (WGS) entry which is preliminary data.</text>
</comment>
<organism evidence="5 6">
    <name type="scientific">[Emmonsia] crescens</name>
    <dbReference type="NCBI Taxonomy" id="73230"/>
    <lineage>
        <taxon>Eukaryota</taxon>
        <taxon>Fungi</taxon>
        <taxon>Dikarya</taxon>
        <taxon>Ascomycota</taxon>
        <taxon>Pezizomycotina</taxon>
        <taxon>Eurotiomycetes</taxon>
        <taxon>Eurotiomycetidae</taxon>
        <taxon>Onygenales</taxon>
        <taxon>Ajellomycetaceae</taxon>
        <taxon>Emergomyces</taxon>
    </lineage>
</organism>
<evidence type="ECO:0000256" key="2">
    <source>
        <dbReference type="SAM" id="Phobius"/>
    </source>
</evidence>
<keyword evidence="2" id="KW-1133">Transmembrane helix</keyword>
<dbReference type="Proteomes" id="UP000034164">
    <property type="component" value="Unassembled WGS sequence"/>
</dbReference>
<feature type="chain" id="PRO_5002545609" description="WSC domain-containing protein" evidence="3">
    <location>
        <begin position="26"/>
        <end position="322"/>
    </location>
</feature>
<dbReference type="CDD" id="cd12087">
    <property type="entry name" value="TM_EGFR-like"/>
    <property type="match status" value="1"/>
</dbReference>
<dbReference type="PANTHER" id="PTHR16861:SF4">
    <property type="entry name" value="SH3 DOMAIN PROTEIN (AFU_ORTHOLOGUE AFUA_1G13610)"/>
    <property type="match status" value="1"/>
</dbReference>
<reference evidence="6" key="1">
    <citation type="journal article" date="2015" name="PLoS Genet.">
        <title>The dynamic genome and transcriptome of the human fungal pathogen Blastomyces and close relative Emmonsia.</title>
        <authorList>
            <person name="Munoz J.F."/>
            <person name="Gauthier G.M."/>
            <person name="Desjardins C.A."/>
            <person name="Gallo J.E."/>
            <person name="Holder J."/>
            <person name="Sullivan T.D."/>
            <person name="Marty A.J."/>
            <person name="Carmen J.C."/>
            <person name="Chen Z."/>
            <person name="Ding L."/>
            <person name="Gujja S."/>
            <person name="Magrini V."/>
            <person name="Misas E."/>
            <person name="Mitreva M."/>
            <person name="Priest M."/>
            <person name="Saif S."/>
            <person name="Whiston E.A."/>
            <person name="Young S."/>
            <person name="Zeng Q."/>
            <person name="Goldman W.E."/>
            <person name="Mardis E.R."/>
            <person name="Taylor J.W."/>
            <person name="McEwen J.G."/>
            <person name="Clay O.K."/>
            <person name="Klein B.S."/>
            <person name="Cuomo C.A."/>
        </authorList>
    </citation>
    <scope>NUCLEOTIDE SEQUENCE [LARGE SCALE GENOMIC DNA]</scope>
    <source>
        <strain evidence="6">UAMH 3008</strain>
    </source>
</reference>
<gene>
    <name evidence="5" type="ORF">EMCG_00904</name>
</gene>
<evidence type="ECO:0000256" key="3">
    <source>
        <dbReference type="SAM" id="SignalP"/>
    </source>
</evidence>
<proteinExistence type="predicted"/>
<feature type="domain" description="WSC" evidence="4">
    <location>
        <begin position="25"/>
        <end position="112"/>
    </location>
</feature>
<dbReference type="AlphaFoldDB" id="A0A0G2IXH7"/>
<keyword evidence="3" id="KW-0732">Signal</keyword>
<dbReference type="SMART" id="SM00321">
    <property type="entry name" value="WSC"/>
    <property type="match status" value="1"/>
</dbReference>
<dbReference type="PROSITE" id="PS51212">
    <property type="entry name" value="WSC"/>
    <property type="match status" value="1"/>
</dbReference>
<keyword evidence="2" id="KW-0812">Transmembrane</keyword>
<dbReference type="InterPro" id="IPR002889">
    <property type="entry name" value="WSC_carb-bd"/>
</dbReference>
<dbReference type="Pfam" id="PF01822">
    <property type="entry name" value="WSC"/>
    <property type="match status" value="1"/>
</dbReference>